<accession>A0ABD1NVJ5</accession>
<evidence type="ECO:0000313" key="2">
    <source>
        <dbReference type="EMBL" id="KAL2455642.1"/>
    </source>
</evidence>
<keyword evidence="2" id="KW-0547">Nucleotide-binding</keyword>
<comment type="caution">
    <text evidence="2">The sequence shown here is derived from an EMBL/GenBank/DDBJ whole genome shotgun (WGS) entry which is preliminary data.</text>
</comment>
<feature type="region of interest" description="Disordered" evidence="1">
    <location>
        <begin position="138"/>
        <end position="176"/>
    </location>
</feature>
<dbReference type="EMBL" id="JBFOLJ010000105">
    <property type="protein sequence ID" value="KAL2455642.1"/>
    <property type="molecule type" value="Genomic_DNA"/>
</dbReference>
<evidence type="ECO:0000256" key="1">
    <source>
        <dbReference type="SAM" id="MobiDB-lite"/>
    </source>
</evidence>
<keyword evidence="2" id="KW-0378">Hydrolase</keyword>
<protein>
    <submittedName>
        <fullName evidence="2">Helicase domain-containing protein</fullName>
    </submittedName>
</protein>
<reference evidence="3" key="1">
    <citation type="submission" date="2024-07" db="EMBL/GenBank/DDBJ databases">
        <title>Two chromosome-level genome assemblies of Korean endemic species Abeliophyllum distichum and Forsythia ovata (Oleaceae).</title>
        <authorList>
            <person name="Jang H."/>
        </authorList>
    </citation>
    <scope>NUCLEOTIDE SEQUENCE [LARGE SCALE GENOMIC DNA]</scope>
</reference>
<evidence type="ECO:0000313" key="3">
    <source>
        <dbReference type="Proteomes" id="UP001604277"/>
    </source>
</evidence>
<gene>
    <name evidence="2" type="ORF">Fot_57385</name>
</gene>
<dbReference type="Proteomes" id="UP001604277">
    <property type="component" value="Unassembled WGS sequence"/>
</dbReference>
<keyword evidence="2" id="KW-0347">Helicase</keyword>
<proteinExistence type="predicted"/>
<sequence>MADLRTWVSDKLMSLLGYSQPTVVQYVITLCKFALRVTFIGYNAYYEYVSATDIHVYSLEILFYFLYFNAAKKASSPSEIVNQLIDLGVSSSDQTRLFAQEIFTRVEHKTSGPNLYQRQEKEMAMLVRKQKTYTLLEDDNDDEDAVSVASQPKKEDARNKKFRKRSEAQSDSDDEA</sequence>
<dbReference type="AlphaFoldDB" id="A0ABD1NVJ5"/>
<keyword evidence="3" id="KW-1185">Reference proteome</keyword>
<dbReference type="GO" id="GO:0004386">
    <property type="term" value="F:helicase activity"/>
    <property type="evidence" value="ECO:0007669"/>
    <property type="project" value="UniProtKB-KW"/>
</dbReference>
<keyword evidence="2" id="KW-0067">ATP-binding</keyword>
<name>A0ABD1NVJ5_9LAMI</name>
<organism evidence="2 3">
    <name type="scientific">Forsythia ovata</name>
    <dbReference type="NCBI Taxonomy" id="205694"/>
    <lineage>
        <taxon>Eukaryota</taxon>
        <taxon>Viridiplantae</taxon>
        <taxon>Streptophyta</taxon>
        <taxon>Embryophyta</taxon>
        <taxon>Tracheophyta</taxon>
        <taxon>Spermatophyta</taxon>
        <taxon>Magnoliopsida</taxon>
        <taxon>eudicotyledons</taxon>
        <taxon>Gunneridae</taxon>
        <taxon>Pentapetalae</taxon>
        <taxon>asterids</taxon>
        <taxon>lamiids</taxon>
        <taxon>Lamiales</taxon>
        <taxon>Oleaceae</taxon>
        <taxon>Forsythieae</taxon>
        <taxon>Forsythia</taxon>
    </lineage>
</organism>